<dbReference type="GO" id="GO:0003743">
    <property type="term" value="F:translation initiation factor activity"/>
    <property type="evidence" value="ECO:0007669"/>
    <property type="project" value="UniProtKB-KW"/>
</dbReference>
<keyword evidence="4" id="KW-1185">Reference proteome</keyword>
<proteinExistence type="inferred from homology"/>
<dbReference type="PANTHER" id="PTHR11960:SF73">
    <property type="entry name" value="TRANSLATION INITIATION FACTOR 4E, PUTATIVE-RELATED"/>
    <property type="match status" value="1"/>
</dbReference>
<dbReference type="Proteomes" id="UP001281761">
    <property type="component" value="Unassembled WGS sequence"/>
</dbReference>
<gene>
    <name evidence="3" type="ORF">BLNAU_18170</name>
</gene>
<dbReference type="InterPro" id="IPR001040">
    <property type="entry name" value="TIF_eIF_4E"/>
</dbReference>
<keyword evidence="1 3" id="KW-0396">Initiation factor</keyword>
<comment type="caution">
    <text evidence="3">The sequence shown here is derived from an EMBL/GenBank/DDBJ whole genome shotgun (WGS) entry which is preliminary data.</text>
</comment>
<reference evidence="3 4" key="1">
    <citation type="journal article" date="2022" name="bioRxiv">
        <title>Genomics of Preaxostyla Flagellates Illuminates Evolutionary Transitions and the Path Towards Mitochondrial Loss.</title>
        <authorList>
            <person name="Novak L.V.F."/>
            <person name="Treitli S.C."/>
            <person name="Pyrih J."/>
            <person name="Halakuc P."/>
            <person name="Pipaliya S.V."/>
            <person name="Vacek V."/>
            <person name="Brzon O."/>
            <person name="Soukal P."/>
            <person name="Eme L."/>
            <person name="Dacks J.B."/>
            <person name="Karnkowska A."/>
            <person name="Elias M."/>
            <person name="Hampl V."/>
        </authorList>
    </citation>
    <scope>NUCLEOTIDE SEQUENCE [LARGE SCALE GENOMIC DNA]</scope>
    <source>
        <strain evidence="3">NAU3</strain>
        <tissue evidence="3">Gut</tissue>
    </source>
</reference>
<protein>
    <submittedName>
        <fullName evidence="3">Eukaryotic translation initiation factor NCBP</fullName>
    </submittedName>
</protein>
<dbReference type="EMBL" id="JARBJD010000216">
    <property type="protein sequence ID" value="KAK2946871.1"/>
    <property type="molecule type" value="Genomic_DNA"/>
</dbReference>
<dbReference type="SUPFAM" id="SSF55418">
    <property type="entry name" value="eIF4e-like"/>
    <property type="match status" value="1"/>
</dbReference>
<organism evidence="3 4">
    <name type="scientific">Blattamonas nauphoetae</name>
    <dbReference type="NCBI Taxonomy" id="2049346"/>
    <lineage>
        <taxon>Eukaryota</taxon>
        <taxon>Metamonada</taxon>
        <taxon>Preaxostyla</taxon>
        <taxon>Oxymonadida</taxon>
        <taxon>Blattamonas</taxon>
    </lineage>
</organism>
<name>A0ABQ9X9C7_9EUKA</name>
<dbReference type="PANTHER" id="PTHR11960">
    <property type="entry name" value="EUKARYOTIC TRANSLATION INITIATION FACTOR 4E RELATED"/>
    <property type="match status" value="1"/>
</dbReference>
<comment type="similarity">
    <text evidence="1">Belongs to the eukaryotic initiation factor 4E family.</text>
</comment>
<keyword evidence="1" id="KW-0648">Protein biosynthesis</keyword>
<dbReference type="Pfam" id="PF01652">
    <property type="entry name" value="IF4E"/>
    <property type="match status" value="1"/>
</dbReference>
<dbReference type="InterPro" id="IPR023398">
    <property type="entry name" value="TIF_eIF4e-like"/>
</dbReference>
<accession>A0ABQ9X9C7</accession>
<evidence type="ECO:0000256" key="1">
    <source>
        <dbReference type="RuleBase" id="RU004374"/>
    </source>
</evidence>
<feature type="region of interest" description="Disordered" evidence="2">
    <location>
        <begin position="169"/>
        <end position="197"/>
    </location>
</feature>
<evidence type="ECO:0000313" key="3">
    <source>
        <dbReference type="EMBL" id="KAK2946871.1"/>
    </source>
</evidence>
<evidence type="ECO:0000256" key="2">
    <source>
        <dbReference type="SAM" id="MobiDB-lite"/>
    </source>
</evidence>
<dbReference type="Gene3D" id="3.30.760.10">
    <property type="entry name" value="RNA Cap, Translation Initiation Factor Eif4e"/>
    <property type="match status" value="1"/>
</dbReference>
<feature type="compositionally biased region" description="Basic and acidic residues" evidence="2">
    <location>
        <begin position="183"/>
        <end position="197"/>
    </location>
</feature>
<sequence>MTETEEHPLARTFTLWYEKQEATDESWDNRVVKLCTISTVEQFWQMYSHLTRLHTHTRTETLSFFEQGIHPSWEDPRNQEGFKTALTFVNESLDYQLEQILLNLVGNSLMYRDRDQEINVSELINGVIIKIRKGSPSIEVWSRPYPNSNTIMTRCLTNLWGQQFTKKLHSKPLPKLTPQKGQKKNEDKHAQNKEEAD</sequence>
<evidence type="ECO:0000313" key="4">
    <source>
        <dbReference type="Proteomes" id="UP001281761"/>
    </source>
</evidence>
<keyword evidence="1" id="KW-0694">RNA-binding</keyword>